<dbReference type="InterPro" id="IPR021102">
    <property type="entry name" value="PNGase_A"/>
</dbReference>
<keyword evidence="1" id="KW-0732">Signal</keyword>
<dbReference type="Pfam" id="PF12222">
    <property type="entry name" value="PNGaseA"/>
    <property type="match status" value="1"/>
</dbReference>
<feature type="domain" description="Peptide N-acetyl-beta-D-glucosaminyl asparaginase amidase A N-terminal" evidence="2">
    <location>
        <begin position="53"/>
        <end position="358"/>
    </location>
</feature>
<dbReference type="AlphaFoldDB" id="A0A7W9NG36"/>
<dbReference type="Proteomes" id="UP000585638">
    <property type="component" value="Unassembled WGS sequence"/>
</dbReference>
<dbReference type="RefSeq" id="WP_184860425.1">
    <property type="nucleotide sequence ID" value="NZ_BAAAWY010000046.1"/>
</dbReference>
<feature type="signal peptide" evidence="1">
    <location>
        <begin position="1"/>
        <end position="30"/>
    </location>
</feature>
<gene>
    <name evidence="3" type="ORF">BJ998_001962</name>
</gene>
<dbReference type="EMBL" id="JACHIR010000001">
    <property type="protein sequence ID" value="MBB5890766.1"/>
    <property type="molecule type" value="Genomic_DNA"/>
</dbReference>
<feature type="chain" id="PRO_5031429060" description="Peptide N-acetyl-beta-D-glucosaminyl asparaginase amidase A N-terminal domain-containing protein" evidence="1">
    <location>
        <begin position="31"/>
        <end position="542"/>
    </location>
</feature>
<keyword evidence="4" id="KW-1185">Reference proteome</keyword>
<comment type="caution">
    <text evidence="3">The sequence shown here is derived from an EMBL/GenBank/DDBJ whole genome shotgun (WGS) entry which is preliminary data.</text>
</comment>
<proteinExistence type="predicted"/>
<reference evidence="3 4" key="1">
    <citation type="submission" date="2020-08" db="EMBL/GenBank/DDBJ databases">
        <title>Sequencing the genomes of 1000 actinobacteria strains.</title>
        <authorList>
            <person name="Klenk H.-P."/>
        </authorList>
    </citation>
    <scope>NUCLEOTIDE SEQUENCE [LARGE SCALE GENOMIC DNA]</scope>
    <source>
        <strain evidence="3 4">DSM 43851</strain>
    </source>
</reference>
<organism evidence="3 4">
    <name type="scientific">Kutzneria kofuensis</name>
    <dbReference type="NCBI Taxonomy" id="103725"/>
    <lineage>
        <taxon>Bacteria</taxon>
        <taxon>Bacillati</taxon>
        <taxon>Actinomycetota</taxon>
        <taxon>Actinomycetes</taxon>
        <taxon>Pseudonocardiales</taxon>
        <taxon>Pseudonocardiaceae</taxon>
        <taxon>Kutzneria</taxon>
    </lineage>
</organism>
<accession>A0A7W9NG36</accession>
<evidence type="ECO:0000259" key="2">
    <source>
        <dbReference type="Pfam" id="PF12222"/>
    </source>
</evidence>
<name>A0A7W9NG36_9PSEU</name>
<evidence type="ECO:0000313" key="4">
    <source>
        <dbReference type="Proteomes" id="UP000585638"/>
    </source>
</evidence>
<protein>
    <recommendedName>
        <fullName evidence="2">Peptide N-acetyl-beta-D-glucosaminyl asparaginase amidase A N-terminal domain-containing protein</fullName>
    </recommendedName>
</protein>
<evidence type="ECO:0000313" key="3">
    <source>
        <dbReference type="EMBL" id="MBB5890766.1"/>
    </source>
</evidence>
<sequence length="542" mass="57742">MRRHLTALLAVIPLLGVAALGVVTAAPASAADRVVTDYQDPLTALPPVSRPPTPHCTVTAMHHVFANSYGQPYVGTLTPPAACAGPWTKVVLSWTGKSQGRQYDRLAGLWIGGAEVLRTSTPEPDPSGITWSFDRDITEFAPLLHQAQPFVVDLGNVVNDTYTGPYDITVTVTYYQADRAHPAPKQADTVLPLAADATKPGWQDLSDGKNYTAQVTVPANTAKLTAEIYARGGGCEEFWWSNVPNSLVQANPSAGLCGGGAYREVEVTVDGKPAGVVSPYPVIYTGGVAPMLWRPITAIDSIVTLPYTIDLSPFIGQLTDGKPHTVQLVPPPGIVDLWTLGGNLFATTDPHVKRVTGSLLQDVVPAADVQTTTTGAGLDNKIVTHVNRSWHTAGVLHTSAGIVPVNSSGQWTFDNTTTLADSASKQTTDQRALGSYGSNGRVDGFDFTLRADVTQHIVDDNNYRIDATVHHGRRLWTVGGGAPALSDDTIDTSGGFGRTNGVLSYADGQSSERWSGLADTGRFYFRDIDTAHGYVTRDVSSR</sequence>
<dbReference type="PANTHER" id="PTHR31104">
    <property type="entry name" value="PEPTIDE-N4-(N-ACETYL-BETA-GLUCOSAMINYL)ASPARAGINE AMIDASE A PROTEIN"/>
    <property type="match status" value="1"/>
</dbReference>
<evidence type="ECO:0000256" key="1">
    <source>
        <dbReference type="SAM" id="SignalP"/>
    </source>
</evidence>
<dbReference type="InterPro" id="IPR056948">
    <property type="entry name" value="PNGaseA_N"/>
</dbReference>